<keyword evidence="2" id="KW-0540">Nuclease</keyword>
<gene>
    <name evidence="2" type="ORF">AB6M95_16355</name>
</gene>
<dbReference type="Proteomes" id="UP001568698">
    <property type="component" value="Unassembled WGS sequence"/>
</dbReference>
<name>A0ABV4K7S5_9BACT</name>
<dbReference type="EMBL" id="JBGLYH010000062">
    <property type="protein sequence ID" value="MEZ7198326.1"/>
    <property type="molecule type" value="Genomic_DNA"/>
</dbReference>
<evidence type="ECO:0000313" key="3">
    <source>
        <dbReference type="Proteomes" id="UP001568698"/>
    </source>
</evidence>
<feature type="domain" description="HNH nuclease" evidence="1">
    <location>
        <begin position="315"/>
        <end position="366"/>
    </location>
</feature>
<comment type="caution">
    <text evidence="2">The sequence shown here is derived from an EMBL/GenBank/DDBJ whole genome shotgun (WGS) entry which is preliminary data.</text>
</comment>
<evidence type="ECO:0000259" key="1">
    <source>
        <dbReference type="Pfam" id="PF13391"/>
    </source>
</evidence>
<sequence length="414" mass="46026">MKTVEYIASAEEYRNALGALKKDEVFKRHQKLLAAHYSMPEHKATSAELALVCRMHSGSSVDGTYVHLGSRIYDRLPSHAQDRIVSKKNWKIQVLCHWEASGYGTSVWTLRAEVVEALEQLGWVQNTTDHNQTPQSEQGNVRSILPTTDQIIPVELYVKALSQIHDEMNSRELSVIKAHYEVFGQQATAGQLSNYTGLGQDYRAVNRVYGMLARRINSITGAKVDTRADGSEKHIEGIISTRGLDQEGHALLRMKPTFAEALGVVGLVDVDGLEGAAEDNIDMSSGSTTRLALSQARVGQGRYRQSLLEVWDGRCSVTGVSDTRLLYASHIKPWKNSTDVERLDKFNGLLLTPTLDAAFDKGLISFMDSGKIAISNYSKGDLMKLGIHGTMCIADVQVEHHNYLKYHREHVFQG</sequence>
<keyword evidence="3" id="KW-1185">Reference proteome</keyword>
<dbReference type="Pfam" id="PF13391">
    <property type="entry name" value="HNH_2"/>
    <property type="match status" value="1"/>
</dbReference>
<keyword evidence="2" id="KW-0255">Endonuclease</keyword>
<dbReference type="GO" id="GO:0004519">
    <property type="term" value="F:endonuclease activity"/>
    <property type="evidence" value="ECO:0007669"/>
    <property type="project" value="UniProtKB-KW"/>
</dbReference>
<accession>A0ABV4K7S5</accession>
<dbReference type="InterPro" id="IPR003615">
    <property type="entry name" value="HNH_nuc"/>
</dbReference>
<dbReference type="RefSeq" id="WP_371387817.1">
    <property type="nucleotide sequence ID" value="NZ_JBGLYH010000062.1"/>
</dbReference>
<protein>
    <submittedName>
        <fullName evidence="2">HNH endonuclease</fullName>
    </submittedName>
</protein>
<keyword evidence="2" id="KW-0378">Hydrolase</keyword>
<reference evidence="2 3" key="1">
    <citation type="submission" date="2024-08" db="EMBL/GenBank/DDBJ databases">
        <title>Sulfate-reducing bacteria isolated from formation water of the oil field in Kazakhstan and description of Pseudodesulfovibrio sp.</title>
        <authorList>
            <person name="Bidzhieva S.K."/>
            <person name="Tourova T.P."/>
            <person name="Grouzdev D.S."/>
            <person name="Beletsky A.V."/>
            <person name="Sokolova D.S."/>
            <person name="Samigullina S.R."/>
            <person name="Poltaraus A.B."/>
            <person name="Avtukh A.N."/>
            <person name="Tereshina V.M."/>
            <person name="Zhaparov N.S."/>
            <person name="Mardanov A.V."/>
            <person name="Nazina T.N."/>
        </authorList>
    </citation>
    <scope>NUCLEOTIDE SEQUENCE [LARGE SCALE GENOMIC DNA]</scope>
    <source>
        <strain evidence="2 3">9FUS</strain>
    </source>
</reference>
<evidence type="ECO:0000313" key="2">
    <source>
        <dbReference type="EMBL" id="MEZ7198326.1"/>
    </source>
</evidence>
<proteinExistence type="predicted"/>
<organism evidence="2 3">
    <name type="scientific">Pseudodesulfovibrio karagichevae</name>
    <dbReference type="NCBI Taxonomy" id="3239305"/>
    <lineage>
        <taxon>Bacteria</taxon>
        <taxon>Pseudomonadati</taxon>
        <taxon>Thermodesulfobacteriota</taxon>
        <taxon>Desulfovibrionia</taxon>
        <taxon>Desulfovibrionales</taxon>
        <taxon>Desulfovibrionaceae</taxon>
    </lineage>
</organism>